<keyword evidence="1" id="KW-0472">Membrane</keyword>
<organism evidence="2 3">
    <name type="scientific">Chryseomicrobium palamuruense</name>
    <dbReference type="NCBI Taxonomy" id="682973"/>
    <lineage>
        <taxon>Bacteria</taxon>
        <taxon>Bacillati</taxon>
        <taxon>Bacillota</taxon>
        <taxon>Bacilli</taxon>
        <taxon>Bacillales</taxon>
        <taxon>Caryophanaceae</taxon>
        <taxon>Chryseomicrobium</taxon>
    </lineage>
</organism>
<dbReference type="RefSeq" id="WP_378142767.1">
    <property type="nucleotide sequence ID" value="NZ_JBHSEF010000026.1"/>
</dbReference>
<evidence type="ECO:0000256" key="1">
    <source>
        <dbReference type="SAM" id="Phobius"/>
    </source>
</evidence>
<dbReference type="InterPro" id="IPR058247">
    <property type="entry name" value="DUF1453"/>
</dbReference>
<feature type="transmembrane region" description="Helical" evidence="1">
    <location>
        <begin position="65"/>
        <end position="83"/>
    </location>
</feature>
<reference evidence="3" key="1">
    <citation type="journal article" date="2019" name="Int. J. Syst. Evol. Microbiol.">
        <title>The Global Catalogue of Microorganisms (GCM) 10K type strain sequencing project: providing services to taxonomists for standard genome sequencing and annotation.</title>
        <authorList>
            <consortium name="The Broad Institute Genomics Platform"/>
            <consortium name="The Broad Institute Genome Sequencing Center for Infectious Disease"/>
            <person name="Wu L."/>
            <person name="Ma J."/>
        </authorList>
    </citation>
    <scope>NUCLEOTIDE SEQUENCE [LARGE SCALE GENOMIC DNA]</scope>
    <source>
        <strain evidence="3">CCUG 50353</strain>
    </source>
</reference>
<keyword evidence="3" id="KW-1185">Reference proteome</keyword>
<evidence type="ECO:0000313" key="3">
    <source>
        <dbReference type="Proteomes" id="UP001595733"/>
    </source>
</evidence>
<keyword evidence="1" id="KW-1133">Transmembrane helix</keyword>
<accession>A0ABV8V092</accession>
<dbReference type="PANTHER" id="PTHR39164">
    <property type="entry name" value="PROTEIN CCDC"/>
    <property type="match status" value="1"/>
</dbReference>
<feature type="transmembrane region" description="Helical" evidence="1">
    <location>
        <begin position="12"/>
        <end position="30"/>
    </location>
</feature>
<feature type="transmembrane region" description="Helical" evidence="1">
    <location>
        <begin position="133"/>
        <end position="149"/>
    </location>
</feature>
<feature type="transmembrane region" description="Helical" evidence="1">
    <location>
        <begin position="103"/>
        <end position="121"/>
    </location>
</feature>
<dbReference type="PANTHER" id="PTHR39164:SF1">
    <property type="entry name" value="PROTEIN CCDC"/>
    <property type="match status" value="1"/>
</dbReference>
<keyword evidence="1" id="KW-0812">Transmembrane</keyword>
<evidence type="ECO:0000313" key="2">
    <source>
        <dbReference type="EMBL" id="MFC4356223.1"/>
    </source>
</evidence>
<name>A0ABV8V092_9BACL</name>
<dbReference type="EMBL" id="JBHSEF010000026">
    <property type="protein sequence ID" value="MFC4356223.1"/>
    <property type="molecule type" value="Genomic_DNA"/>
</dbReference>
<dbReference type="Proteomes" id="UP001595733">
    <property type="component" value="Unassembled WGS sequence"/>
</dbReference>
<gene>
    <name evidence="2" type="ORF">ACFO0S_14275</name>
</gene>
<sequence>MPNWISQELLVTFSLVSAVVMGTLLTILRSKAAKRPASTKKILLPPLFMSTGALMFMFPFFRVPWINVLEAIAVGMLFSILLIKTSNFEHRAGDIYLKPSKAFLFILVGLLIVRILLKLLLSSEIHVGELSGMFWLLAFGMIVPWRLMMYKKYKDIQKETVHR</sequence>
<dbReference type="PIRSF" id="PIRSF021441">
    <property type="entry name" value="DUF1453"/>
    <property type="match status" value="1"/>
</dbReference>
<comment type="caution">
    <text evidence="2">The sequence shown here is derived from an EMBL/GenBank/DDBJ whole genome shotgun (WGS) entry which is preliminary data.</text>
</comment>
<dbReference type="InterPro" id="IPR031306">
    <property type="entry name" value="CcdC"/>
</dbReference>
<protein>
    <submittedName>
        <fullName evidence="2">CcdC family protein</fullName>
    </submittedName>
</protein>
<feature type="transmembrane region" description="Helical" evidence="1">
    <location>
        <begin position="42"/>
        <end position="59"/>
    </location>
</feature>
<proteinExistence type="predicted"/>
<dbReference type="Pfam" id="PF07301">
    <property type="entry name" value="DUF1453"/>
    <property type="match status" value="1"/>
</dbReference>